<name>A0A1G7HHQ1_9BACT</name>
<dbReference type="EMBL" id="LT629690">
    <property type="protein sequence ID" value="SDE99804.1"/>
    <property type="molecule type" value="Genomic_DNA"/>
</dbReference>
<dbReference type="AlphaFoldDB" id="A0A1G7HHQ1"/>
<accession>A0A1G7HHQ1</accession>
<sequence length="157" mass="16959">MLAKGKPTLSKDLARELFLSPSEVSKSLQRSREAGLLHTDDRAKRVNRPALLELLLHGFKYVFPAQKGGLTRGIPTGTSVEPLSAAFPPSSELPAVWPYAYGTVRGLSLSPLYKGAPQAALLDKDLYSLLALCDAIRDGRARERNLAGSMLKEALSA</sequence>
<evidence type="ECO:0000313" key="1">
    <source>
        <dbReference type="EMBL" id="SDE99804.1"/>
    </source>
</evidence>
<dbReference type="Proteomes" id="UP000182427">
    <property type="component" value="Chromosome I"/>
</dbReference>
<organism evidence="1 2">
    <name type="scientific">Terriglobus roseus</name>
    <dbReference type="NCBI Taxonomy" id="392734"/>
    <lineage>
        <taxon>Bacteria</taxon>
        <taxon>Pseudomonadati</taxon>
        <taxon>Acidobacteriota</taxon>
        <taxon>Terriglobia</taxon>
        <taxon>Terriglobales</taxon>
        <taxon>Acidobacteriaceae</taxon>
        <taxon>Terriglobus</taxon>
    </lineage>
</organism>
<gene>
    <name evidence="1" type="ORF">SAMN05444167_1073</name>
</gene>
<reference evidence="1 2" key="1">
    <citation type="submission" date="2016-10" db="EMBL/GenBank/DDBJ databases">
        <authorList>
            <person name="de Groot N.N."/>
        </authorList>
    </citation>
    <scope>NUCLEOTIDE SEQUENCE [LARGE SCALE GENOMIC DNA]</scope>
    <source>
        <strain evidence="1 2">GAS232</strain>
    </source>
</reference>
<protein>
    <submittedName>
        <fullName evidence="1">Uncharacterized protein</fullName>
    </submittedName>
</protein>
<proteinExistence type="predicted"/>
<evidence type="ECO:0000313" key="2">
    <source>
        <dbReference type="Proteomes" id="UP000182427"/>
    </source>
</evidence>
<keyword evidence="2" id="KW-1185">Reference proteome</keyword>